<feature type="transmembrane region" description="Helical" evidence="2">
    <location>
        <begin position="160"/>
        <end position="178"/>
    </location>
</feature>
<feature type="transmembrane region" description="Helical" evidence="2">
    <location>
        <begin position="190"/>
        <end position="209"/>
    </location>
</feature>
<dbReference type="Proteomes" id="UP000183255">
    <property type="component" value="Unassembled WGS sequence"/>
</dbReference>
<evidence type="ECO:0000256" key="1">
    <source>
        <dbReference type="ARBA" id="ARBA00007362"/>
    </source>
</evidence>
<name>A0A1G8HQN4_9CLOT</name>
<dbReference type="AlphaFoldDB" id="A0A1G8HQN4"/>
<feature type="transmembrane region" description="Helical" evidence="2">
    <location>
        <begin position="6"/>
        <end position="24"/>
    </location>
</feature>
<accession>A0A1G8HQN4</accession>
<feature type="transmembrane region" description="Helical" evidence="2">
    <location>
        <begin position="66"/>
        <end position="86"/>
    </location>
</feature>
<feature type="domain" description="EamA" evidence="3">
    <location>
        <begin position="3"/>
        <end position="139"/>
    </location>
</feature>
<sequence>MFIGEIAALLTAFCWVGSSVSFEYSGKKVGSLVLNLMRLVISLLIITVINFFITDGFRNLSVSPEAFQALLISGLVGFVIGDMFLFQAFVEIGARISMLIMALAPPITAVLSYFLLDETLGLVQILGMMLTFLGIAIVIMGKEKGSQKIVVKHPLKGITFAFLGAVGQALGLILSKVGVAELNPFVATEIRIFSGILGFILIITVTKKWPNFFAAFKNKTAMVGITIGSLFGPVVGVSLSLMAIKYTSTAIASTLMAIVPILIIPVTIFLFKEKVKTNEIVGAIVGVLGVAVIFMG</sequence>
<feature type="transmembrane region" description="Helical" evidence="2">
    <location>
        <begin position="36"/>
        <end position="54"/>
    </location>
</feature>
<dbReference type="EMBL" id="FNDZ01000001">
    <property type="protein sequence ID" value="SDI08993.1"/>
    <property type="molecule type" value="Genomic_DNA"/>
</dbReference>
<evidence type="ECO:0000259" key="3">
    <source>
        <dbReference type="Pfam" id="PF00892"/>
    </source>
</evidence>
<keyword evidence="2" id="KW-1133">Transmembrane helix</keyword>
<dbReference type="RefSeq" id="WP_031574052.1">
    <property type="nucleotide sequence ID" value="NZ_FNDZ01000001.1"/>
</dbReference>
<keyword evidence="2" id="KW-0812">Transmembrane</keyword>
<feature type="transmembrane region" description="Helical" evidence="2">
    <location>
        <begin position="250"/>
        <end position="271"/>
    </location>
</feature>
<keyword evidence="2" id="KW-0472">Membrane</keyword>
<organism evidence="4 5">
    <name type="scientific">Proteiniclasticum ruminis</name>
    <dbReference type="NCBI Taxonomy" id="398199"/>
    <lineage>
        <taxon>Bacteria</taxon>
        <taxon>Bacillati</taxon>
        <taxon>Bacillota</taxon>
        <taxon>Clostridia</taxon>
        <taxon>Eubacteriales</taxon>
        <taxon>Clostridiaceae</taxon>
        <taxon>Proteiniclasticum</taxon>
    </lineage>
</organism>
<dbReference type="PANTHER" id="PTHR22911">
    <property type="entry name" value="ACYL-MALONYL CONDENSING ENZYME-RELATED"/>
    <property type="match status" value="1"/>
</dbReference>
<dbReference type="Pfam" id="PF00892">
    <property type="entry name" value="EamA"/>
    <property type="match status" value="2"/>
</dbReference>
<evidence type="ECO:0000256" key="2">
    <source>
        <dbReference type="SAM" id="Phobius"/>
    </source>
</evidence>
<evidence type="ECO:0000313" key="4">
    <source>
        <dbReference type="EMBL" id="SDI08993.1"/>
    </source>
</evidence>
<reference evidence="4 5" key="1">
    <citation type="submission" date="2016-10" db="EMBL/GenBank/DDBJ databases">
        <authorList>
            <person name="de Groot N.N."/>
        </authorList>
    </citation>
    <scope>NUCLEOTIDE SEQUENCE [LARGE SCALE GENOMIC DNA]</scope>
    <source>
        <strain evidence="4 5">CGMCC 1.5058</strain>
    </source>
</reference>
<protein>
    <submittedName>
        <fullName evidence="4">Uncharacterized membrane protein</fullName>
    </submittedName>
</protein>
<dbReference type="SUPFAM" id="SSF103481">
    <property type="entry name" value="Multidrug resistance efflux transporter EmrE"/>
    <property type="match status" value="2"/>
</dbReference>
<dbReference type="PANTHER" id="PTHR22911:SF137">
    <property type="entry name" value="SOLUTE CARRIER FAMILY 35 MEMBER G2-RELATED"/>
    <property type="match status" value="1"/>
</dbReference>
<feature type="domain" description="EamA" evidence="3">
    <location>
        <begin position="156"/>
        <end position="294"/>
    </location>
</feature>
<dbReference type="GO" id="GO:0016020">
    <property type="term" value="C:membrane"/>
    <property type="evidence" value="ECO:0007669"/>
    <property type="project" value="InterPro"/>
</dbReference>
<feature type="transmembrane region" description="Helical" evidence="2">
    <location>
        <begin position="98"/>
        <end position="116"/>
    </location>
</feature>
<comment type="similarity">
    <text evidence="1">Belongs to the EamA transporter family.</text>
</comment>
<feature type="transmembrane region" description="Helical" evidence="2">
    <location>
        <begin position="122"/>
        <end position="140"/>
    </location>
</feature>
<feature type="transmembrane region" description="Helical" evidence="2">
    <location>
        <begin position="221"/>
        <end position="244"/>
    </location>
</feature>
<proteinExistence type="inferred from homology"/>
<feature type="transmembrane region" description="Helical" evidence="2">
    <location>
        <begin position="278"/>
        <end position="295"/>
    </location>
</feature>
<gene>
    <name evidence="4" type="ORF">SAMN05421804_101662</name>
</gene>
<dbReference type="InterPro" id="IPR000620">
    <property type="entry name" value="EamA_dom"/>
</dbReference>
<dbReference type="InterPro" id="IPR037185">
    <property type="entry name" value="EmrE-like"/>
</dbReference>
<evidence type="ECO:0000313" key="5">
    <source>
        <dbReference type="Proteomes" id="UP000183255"/>
    </source>
</evidence>